<name>A0A1M7IB46_9FIRM</name>
<dbReference type="Proteomes" id="UP000184038">
    <property type="component" value="Unassembled WGS sequence"/>
</dbReference>
<dbReference type="AlphaFoldDB" id="A0A1M7IB46"/>
<evidence type="ECO:0000313" key="2">
    <source>
        <dbReference type="Proteomes" id="UP000184038"/>
    </source>
</evidence>
<accession>A0A1M7IB46</accession>
<reference evidence="1 2" key="1">
    <citation type="submission" date="2016-11" db="EMBL/GenBank/DDBJ databases">
        <authorList>
            <person name="Jaros S."/>
            <person name="Januszkiewicz K."/>
            <person name="Wedrychowicz H."/>
        </authorList>
    </citation>
    <scope>NUCLEOTIDE SEQUENCE [LARGE SCALE GENOMIC DNA]</scope>
    <source>
        <strain evidence="1 2">DSM 15930</strain>
    </source>
</reference>
<proteinExistence type="predicted"/>
<organism evidence="1 2">
    <name type="scientific">Anaerosporobacter mobilis DSM 15930</name>
    <dbReference type="NCBI Taxonomy" id="1120996"/>
    <lineage>
        <taxon>Bacteria</taxon>
        <taxon>Bacillati</taxon>
        <taxon>Bacillota</taxon>
        <taxon>Clostridia</taxon>
        <taxon>Lachnospirales</taxon>
        <taxon>Lachnospiraceae</taxon>
        <taxon>Anaerosporobacter</taxon>
    </lineage>
</organism>
<sequence length="46" mass="5566">MCSNNQMTFSQIQDYVNNEGNKDKEFIMQLDLSKDNRVREEEHDDR</sequence>
<protein>
    <submittedName>
        <fullName evidence="1">Uncharacterized protein</fullName>
    </submittedName>
</protein>
<dbReference type="STRING" id="1120996.SAMN02746066_01756"/>
<gene>
    <name evidence="1" type="ORF">SAMN02746066_01756</name>
</gene>
<evidence type="ECO:0000313" key="1">
    <source>
        <dbReference type="EMBL" id="SHM37667.1"/>
    </source>
</evidence>
<keyword evidence="2" id="KW-1185">Reference proteome</keyword>
<dbReference type="RefSeq" id="WP_170865467.1">
    <property type="nucleotide sequence ID" value="NZ_FRCP01000009.1"/>
</dbReference>
<dbReference type="EMBL" id="FRCP01000009">
    <property type="protein sequence ID" value="SHM37667.1"/>
    <property type="molecule type" value="Genomic_DNA"/>
</dbReference>